<evidence type="ECO:0000259" key="8">
    <source>
        <dbReference type="PROSITE" id="PS52009"/>
    </source>
</evidence>
<dbReference type="PROSITE" id="PS52009">
    <property type="entry name" value="GH84"/>
    <property type="match status" value="1"/>
</dbReference>
<evidence type="ECO:0000256" key="3">
    <source>
        <dbReference type="ARBA" id="ARBA00030512"/>
    </source>
</evidence>
<dbReference type="EMBL" id="AMQN01003089">
    <property type="status" value="NOT_ANNOTATED_CDS"/>
    <property type="molecule type" value="Genomic_DNA"/>
</dbReference>
<protein>
    <recommendedName>
        <fullName evidence="6">protein O-GlcNAcase</fullName>
        <ecNumber evidence="6">3.2.1.169</ecNumber>
    </recommendedName>
    <alternativeName>
        <fullName evidence="3">Beta-N-acetylhexosaminidase</fullName>
    </alternativeName>
    <alternativeName>
        <fullName evidence="7">Beta-hexosaminidase</fullName>
    </alternativeName>
</protein>
<sequence length="725" mass="81099">MIPISPEAGSPVDVAETTKRSNFICGVVEGFYGRPWSTAQRKRLFSRLNKMEMDTYIYAPKDDCKHRMFWRDMYSVEEAEHLTGLIEAAESNNVSLVYAISPGIDLTYSSAKDVALLKKKLEQVATFGCKSFAILFDDIEIDMCEADKGVFQSFADAQVSVTNEVYQHLKEPAKFFFCPTEYCATRAIPDVATSGYLNTIGSRLLPGIDIMWTGPKVISKKITIKSIQEITEVLRRPPLIWDNLHANDYDPKRLFLGPYDGRSPELIPYLRGVLTNPNTEFEANYIALHTLGQWSKSNSEGVKRDCILSSAISEDIRLETDGELCLDEDTPVNEASSYVPRVALTRALSDWVEELYVPYESVKVKMIDMFYLPFEYGFQGSSMLCQLHWLKMNAHAMMEAKSPSVTPEQIALSEEWRSRCITLITSVHAIRGLMSKLQSIPNQELHKDLYPYLWDLSTTLSLVESYINWLGANKWYRDYFMSGDDEPWGFHGGLQAEFKRLLPFETAPDLVAFNAPVKANTPLLTIRPYEPQDKAAVYEVCLRTCDDGADGTDIFPDHPDLIADKLIGNFLCDSTEYCFVVEDEAGVCGYALACIDAKEAMNRLNDRWVPAMCEKYPKPASSEGLNPSEEIIASFHAHHSPTVDTATYPSSVRLDFLPDRVLCLDPNVPRRALASAVGALKVNGSHGLFVEVNVGDAATSEIYTKLGFGQIGSAEEGVTILARAI</sequence>
<dbReference type="InterPro" id="IPR011496">
    <property type="entry name" value="O-GlcNAcase_cat"/>
</dbReference>
<dbReference type="GO" id="GO:0009100">
    <property type="term" value="P:glycoprotein metabolic process"/>
    <property type="evidence" value="ECO:0007669"/>
    <property type="project" value="TreeGrafter"/>
</dbReference>
<dbReference type="PANTHER" id="PTHR13170:SF16">
    <property type="entry name" value="PROTEIN O-GLCNACASE"/>
    <property type="match status" value="1"/>
</dbReference>
<dbReference type="Gene3D" id="3.20.20.80">
    <property type="entry name" value="Glycosidases"/>
    <property type="match status" value="1"/>
</dbReference>
<evidence type="ECO:0000256" key="2">
    <source>
        <dbReference type="ARBA" id="ARBA00023295"/>
    </source>
</evidence>
<dbReference type="SUPFAM" id="SSF55729">
    <property type="entry name" value="Acyl-CoA N-acyltransferases (Nat)"/>
    <property type="match status" value="1"/>
</dbReference>
<evidence type="ECO:0000256" key="6">
    <source>
        <dbReference type="ARBA" id="ARBA00066938"/>
    </source>
</evidence>
<evidence type="ECO:0000313" key="10">
    <source>
        <dbReference type="EnsemblMetazoa" id="CapteP222706"/>
    </source>
</evidence>
<reference evidence="9 11" key="2">
    <citation type="journal article" date="2013" name="Nature">
        <title>Insights into bilaterian evolution from three spiralian genomes.</title>
        <authorList>
            <person name="Simakov O."/>
            <person name="Marletaz F."/>
            <person name="Cho S.J."/>
            <person name="Edsinger-Gonzales E."/>
            <person name="Havlak P."/>
            <person name="Hellsten U."/>
            <person name="Kuo D.H."/>
            <person name="Larsson T."/>
            <person name="Lv J."/>
            <person name="Arendt D."/>
            <person name="Savage R."/>
            <person name="Osoegawa K."/>
            <person name="de Jong P."/>
            <person name="Grimwood J."/>
            <person name="Chapman J.A."/>
            <person name="Shapiro H."/>
            <person name="Aerts A."/>
            <person name="Otillar R.P."/>
            <person name="Terry A.Y."/>
            <person name="Boore J.L."/>
            <person name="Grigoriev I.V."/>
            <person name="Lindberg D.R."/>
            <person name="Seaver E.C."/>
            <person name="Weisblat D.A."/>
            <person name="Putnam N.H."/>
            <person name="Rokhsar D.S."/>
        </authorList>
    </citation>
    <scope>NUCLEOTIDE SEQUENCE</scope>
    <source>
        <strain evidence="9 11">I ESC-2004</strain>
    </source>
</reference>
<name>R7T9L4_CAPTE</name>
<feature type="domain" description="GH84" evidence="8">
    <location>
        <begin position="23"/>
        <end position="299"/>
    </location>
</feature>
<dbReference type="SUPFAM" id="SSF51445">
    <property type="entry name" value="(Trans)glycosidases"/>
    <property type="match status" value="1"/>
</dbReference>
<evidence type="ECO:0000256" key="5">
    <source>
        <dbReference type="ARBA" id="ARBA00052136"/>
    </source>
</evidence>
<organism evidence="9">
    <name type="scientific">Capitella teleta</name>
    <name type="common">Polychaete worm</name>
    <dbReference type="NCBI Taxonomy" id="283909"/>
    <lineage>
        <taxon>Eukaryota</taxon>
        <taxon>Metazoa</taxon>
        <taxon>Spiralia</taxon>
        <taxon>Lophotrochozoa</taxon>
        <taxon>Annelida</taxon>
        <taxon>Polychaeta</taxon>
        <taxon>Sedentaria</taxon>
        <taxon>Scolecida</taxon>
        <taxon>Capitellidae</taxon>
        <taxon>Capitella</taxon>
    </lineage>
</organism>
<comment type="catalytic activity">
    <reaction evidence="5">
        <text>3-O-(N-acetyl-beta-D-glucosaminyl)-L-threonyl-[protein] + H2O = L-threonyl-[protein] + N-acetyl-D-glucosamine</text>
        <dbReference type="Rhea" id="RHEA:48892"/>
        <dbReference type="Rhea" id="RHEA-COMP:11060"/>
        <dbReference type="Rhea" id="RHEA-COMP:12252"/>
        <dbReference type="ChEBI" id="CHEBI:15377"/>
        <dbReference type="ChEBI" id="CHEBI:30013"/>
        <dbReference type="ChEBI" id="CHEBI:90840"/>
        <dbReference type="ChEBI" id="CHEBI:506227"/>
        <dbReference type="EC" id="3.2.1.169"/>
    </reaction>
</comment>
<dbReference type="Gene3D" id="1.20.58.240">
    <property type="entry name" value="STAT, domain 1"/>
    <property type="match status" value="1"/>
</dbReference>
<dbReference type="OMA" id="FRRLVCI"/>
<dbReference type="OrthoDB" id="9975416at2759"/>
<dbReference type="EC" id="3.2.1.169" evidence="6"/>
<dbReference type="Gene3D" id="3.40.630.30">
    <property type="match status" value="1"/>
</dbReference>
<dbReference type="FunFam" id="3.20.20.80:FF:000009">
    <property type="entry name" value="O-GlcNAcase BT_4395"/>
    <property type="match status" value="1"/>
</dbReference>
<keyword evidence="1" id="KW-0378">Hydrolase</keyword>
<dbReference type="GO" id="GO:0102571">
    <property type="term" value="F:[protein]-3-O-(N-acetyl-D-glucosaminyl)-L-serine/L-threonine O-N-acetyl-alpha-D-glucosaminase activity"/>
    <property type="evidence" value="ECO:0007669"/>
    <property type="project" value="UniProtKB-EC"/>
</dbReference>
<proteinExistence type="predicted"/>
<reference evidence="11" key="1">
    <citation type="submission" date="2012-12" db="EMBL/GenBank/DDBJ databases">
        <authorList>
            <person name="Hellsten U."/>
            <person name="Grimwood J."/>
            <person name="Chapman J.A."/>
            <person name="Shapiro H."/>
            <person name="Aerts A."/>
            <person name="Otillar R.P."/>
            <person name="Terry A.Y."/>
            <person name="Boore J.L."/>
            <person name="Simakov O."/>
            <person name="Marletaz F."/>
            <person name="Cho S.-J."/>
            <person name="Edsinger-Gonzales E."/>
            <person name="Havlak P."/>
            <person name="Kuo D.-H."/>
            <person name="Larsson T."/>
            <person name="Lv J."/>
            <person name="Arendt D."/>
            <person name="Savage R."/>
            <person name="Osoegawa K."/>
            <person name="de Jong P."/>
            <person name="Lindberg D.R."/>
            <person name="Seaver E.C."/>
            <person name="Weisblat D.A."/>
            <person name="Putnam N.H."/>
            <person name="Grigoriev I.V."/>
            <person name="Rokhsar D.S."/>
        </authorList>
    </citation>
    <scope>NUCLEOTIDE SEQUENCE</scope>
    <source>
        <strain evidence="11">I ESC-2004</strain>
    </source>
</reference>
<dbReference type="GO" id="GO:0016231">
    <property type="term" value="F:beta-N-acetylglucosaminidase activity"/>
    <property type="evidence" value="ECO:0007669"/>
    <property type="project" value="TreeGrafter"/>
</dbReference>
<dbReference type="Proteomes" id="UP000014760">
    <property type="component" value="Unassembled WGS sequence"/>
</dbReference>
<evidence type="ECO:0000256" key="4">
    <source>
        <dbReference type="ARBA" id="ARBA00050933"/>
    </source>
</evidence>
<reference evidence="10" key="3">
    <citation type="submission" date="2015-06" db="UniProtKB">
        <authorList>
            <consortium name="EnsemblMetazoa"/>
        </authorList>
    </citation>
    <scope>IDENTIFICATION</scope>
</reference>
<evidence type="ECO:0000256" key="7">
    <source>
        <dbReference type="ARBA" id="ARBA00076634"/>
    </source>
</evidence>
<keyword evidence="2" id="KW-0326">Glycosidase</keyword>
<gene>
    <name evidence="9" type="ORF">CAPTEDRAFT_222706</name>
</gene>
<dbReference type="HOGENOM" id="CLU_009837_0_0_1"/>
<accession>R7T9L4</accession>
<comment type="catalytic activity">
    <reaction evidence="4">
        <text>3-O-(N-acetyl-beta-D-glucosaminyl)-L-seryl-[protein] + H2O = N-acetyl-D-glucosamine + L-seryl-[protein]</text>
        <dbReference type="Rhea" id="RHEA:48876"/>
        <dbReference type="Rhea" id="RHEA-COMP:9863"/>
        <dbReference type="Rhea" id="RHEA-COMP:12251"/>
        <dbReference type="ChEBI" id="CHEBI:15377"/>
        <dbReference type="ChEBI" id="CHEBI:29999"/>
        <dbReference type="ChEBI" id="CHEBI:90838"/>
        <dbReference type="ChEBI" id="CHEBI:506227"/>
        <dbReference type="EC" id="3.2.1.169"/>
    </reaction>
</comment>
<dbReference type="InterPro" id="IPR017853">
    <property type="entry name" value="GH"/>
</dbReference>
<dbReference type="EnsemblMetazoa" id="CapteT222706">
    <property type="protein sequence ID" value="CapteP222706"/>
    <property type="gene ID" value="CapteG222706"/>
</dbReference>
<dbReference type="AlphaFoldDB" id="R7T9L4"/>
<dbReference type="STRING" id="283909.R7T9L4"/>
<evidence type="ECO:0000256" key="1">
    <source>
        <dbReference type="ARBA" id="ARBA00022801"/>
    </source>
</evidence>
<dbReference type="FunCoup" id="R7T9L4">
    <property type="interactions" value="2110"/>
</dbReference>
<dbReference type="PANTHER" id="PTHR13170">
    <property type="entry name" value="O-GLCNACASE"/>
    <property type="match status" value="1"/>
</dbReference>
<dbReference type="EMBL" id="KB310915">
    <property type="protein sequence ID" value="ELT90438.1"/>
    <property type="molecule type" value="Genomic_DNA"/>
</dbReference>
<keyword evidence="11" id="KW-1185">Reference proteome</keyword>
<evidence type="ECO:0000313" key="11">
    <source>
        <dbReference type="Proteomes" id="UP000014760"/>
    </source>
</evidence>
<dbReference type="InterPro" id="IPR016181">
    <property type="entry name" value="Acyl_CoA_acyltransferase"/>
</dbReference>
<dbReference type="InterPro" id="IPR051822">
    <property type="entry name" value="Glycosyl_Hydrolase_84"/>
</dbReference>
<dbReference type="Pfam" id="PF07555">
    <property type="entry name" value="NAGidase"/>
    <property type="match status" value="1"/>
</dbReference>
<evidence type="ECO:0000313" key="9">
    <source>
        <dbReference type="EMBL" id="ELT90438.1"/>
    </source>
</evidence>